<name>A0AAE0W7W2_9BIVA</name>
<keyword evidence="2" id="KW-1185">Reference proteome</keyword>
<dbReference type="AlphaFoldDB" id="A0AAE0W7W2"/>
<evidence type="ECO:0000313" key="1">
    <source>
        <dbReference type="EMBL" id="KAK3604741.1"/>
    </source>
</evidence>
<feature type="non-terminal residue" evidence="1">
    <location>
        <position position="1"/>
    </location>
</feature>
<reference evidence="1" key="3">
    <citation type="submission" date="2023-05" db="EMBL/GenBank/DDBJ databases">
        <authorList>
            <person name="Smith C.H."/>
        </authorList>
    </citation>
    <scope>NUCLEOTIDE SEQUENCE</scope>
    <source>
        <strain evidence="1">CHS0354</strain>
        <tissue evidence="1">Mantle</tissue>
    </source>
</reference>
<feature type="non-terminal residue" evidence="1">
    <location>
        <position position="54"/>
    </location>
</feature>
<protein>
    <submittedName>
        <fullName evidence="1">Uncharacterized protein</fullName>
    </submittedName>
</protein>
<accession>A0AAE0W7W2</accession>
<dbReference type="EMBL" id="JAEAOA010001102">
    <property type="protein sequence ID" value="KAK3604741.1"/>
    <property type="molecule type" value="Genomic_DNA"/>
</dbReference>
<sequence>VAYTLLALGFVHSYNWTKFDKQKRSGVSERWQHPLLRRLRSFLWPVPPFPLPDI</sequence>
<evidence type="ECO:0000313" key="2">
    <source>
        <dbReference type="Proteomes" id="UP001195483"/>
    </source>
</evidence>
<comment type="caution">
    <text evidence="1">The sequence shown here is derived from an EMBL/GenBank/DDBJ whole genome shotgun (WGS) entry which is preliminary data.</text>
</comment>
<proteinExistence type="predicted"/>
<dbReference type="Proteomes" id="UP001195483">
    <property type="component" value="Unassembled WGS sequence"/>
</dbReference>
<gene>
    <name evidence="1" type="ORF">CHS0354_017848</name>
</gene>
<organism evidence="1 2">
    <name type="scientific">Potamilus streckersoni</name>
    <dbReference type="NCBI Taxonomy" id="2493646"/>
    <lineage>
        <taxon>Eukaryota</taxon>
        <taxon>Metazoa</taxon>
        <taxon>Spiralia</taxon>
        <taxon>Lophotrochozoa</taxon>
        <taxon>Mollusca</taxon>
        <taxon>Bivalvia</taxon>
        <taxon>Autobranchia</taxon>
        <taxon>Heteroconchia</taxon>
        <taxon>Palaeoheterodonta</taxon>
        <taxon>Unionida</taxon>
        <taxon>Unionoidea</taxon>
        <taxon>Unionidae</taxon>
        <taxon>Ambleminae</taxon>
        <taxon>Lampsilini</taxon>
        <taxon>Potamilus</taxon>
    </lineage>
</organism>
<reference evidence="1" key="2">
    <citation type="journal article" date="2021" name="Genome Biol. Evol.">
        <title>Developing a high-quality reference genome for a parasitic bivalve with doubly uniparental inheritance (Bivalvia: Unionida).</title>
        <authorList>
            <person name="Smith C.H."/>
        </authorList>
    </citation>
    <scope>NUCLEOTIDE SEQUENCE</scope>
    <source>
        <strain evidence="1">CHS0354</strain>
        <tissue evidence="1">Mantle</tissue>
    </source>
</reference>
<reference evidence="1" key="1">
    <citation type="journal article" date="2021" name="Genome Biol. Evol.">
        <title>A High-Quality Reference Genome for a Parasitic Bivalve with Doubly Uniparental Inheritance (Bivalvia: Unionida).</title>
        <authorList>
            <person name="Smith C.H."/>
        </authorList>
    </citation>
    <scope>NUCLEOTIDE SEQUENCE</scope>
    <source>
        <strain evidence="1">CHS0354</strain>
    </source>
</reference>